<feature type="transmembrane region" description="Helical" evidence="5">
    <location>
        <begin position="104"/>
        <end position="128"/>
    </location>
</feature>
<keyword evidence="4 5" id="KW-0472">Membrane</keyword>
<dbReference type="EMBL" id="AZEY01000020">
    <property type="protein sequence ID" value="KRL68964.1"/>
    <property type="molecule type" value="Genomic_DNA"/>
</dbReference>
<organism evidence="6 7">
    <name type="scientific">Lentilactobacillus diolivorans DSM 14421</name>
    <dbReference type="NCBI Taxonomy" id="1423739"/>
    <lineage>
        <taxon>Bacteria</taxon>
        <taxon>Bacillati</taxon>
        <taxon>Bacillota</taxon>
        <taxon>Bacilli</taxon>
        <taxon>Lactobacillales</taxon>
        <taxon>Lactobacillaceae</taxon>
        <taxon>Lentilactobacillus</taxon>
    </lineage>
</organism>
<evidence type="ECO:0000256" key="4">
    <source>
        <dbReference type="ARBA" id="ARBA00023136"/>
    </source>
</evidence>
<dbReference type="InterPro" id="IPR003825">
    <property type="entry name" value="Colicin-V_CvpA"/>
</dbReference>
<name>A0A0R1SMQ4_9LACO</name>
<dbReference type="PATRIC" id="fig|1423739.3.peg.2271"/>
<feature type="transmembrane region" description="Helical" evidence="5">
    <location>
        <begin position="28"/>
        <end position="55"/>
    </location>
</feature>
<comment type="caution">
    <text evidence="6">The sequence shown here is derived from an EMBL/GenBank/DDBJ whole genome shotgun (WGS) entry which is preliminary data.</text>
</comment>
<dbReference type="STRING" id="1423739.FC85_GL002182"/>
<evidence type="ECO:0000313" key="6">
    <source>
        <dbReference type="EMBL" id="KRL68964.1"/>
    </source>
</evidence>
<keyword evidence="3 5" id="KW-1133">Transmembrane helix</keyword>
<dbReference type="PANTHER" id="PTHR37306:SF1">
    <property type="entry name" value="COLICIN V PRODUCTION PROTEIN"/>
    <property type="match status" value="1"/>
</dbReference>
<comment type="subcellular location">
    <subcellularLocation>
        <location evidence="1">Membrane</location>
        <topology evidence="1">Multi-pass membrane protein</topology>
    </subcellularLocation>
</comment>
<accession>A0A0R1SMQ4</accession>
<evidence type="ECO:0000256" key="3">
    <source>
        <dbReference type="ARBA" id="ARBA00022989"/>
    </source>
</evidence>
<protein>
    <submittedName>
        <fullName evidence="6">Colicin V production protein</fullName>
    </submittedName>
</protein>
<dbReference type="PANTHER" id="PTHR37306">
    <property type="entry name" value="COLICIN V PRODUCTION PROTEIN"/>
    <property type="match status" value="1"/>
</dbReference>
<keyword evidence="2 5" id="KW-0812">Transmembrane</keyword>
<gene>
    <name evidence="6" type="ORF">FC85_GL002182</name>
</gene>
<feature type="transmembrane region" description="Helical" evidence="5">
    <location>
        <begin position="67"/>
        <end position="84"/>
    </location>
</feature>
<dbReference type="Pfam" id="PF02674">
    <property type="entry name" value="Colicin_V"/>
    <property type="match status" value="1"/>
</dbReference>
<evidence type="ECO:0000313" key="7">
    <source>
        <dbReference type="Proteomes" id="UP000052013"/>
    </source>
</evidence>
<evidence type="ECO:0000256" key="2">
    <source>
        <dbReference type="ARBA" id="ARBA00022692"/>
    </source>
</evidence>
<dbReference type="RefSeq" id="WP_057863823.1">
    <property type="nucleotide sequence ID" value="NZ_AZEY01000020.1"/>
</dbReference>
<evidence type="ECO:0000256" key="5">
    <source>
        <dbReference type="SAM" id="Phobius"/>
    </source>
</evidence>
<dbReference type="AlphaFoldDB" id="A0A0R1SMQ4"/>
<dbReference type="Proteomes" id="UP000052013">
    <property type="component" value="Unassembled WGS sequence"/>
</dbReference>
<evidence type="ECO:0000256" key="1">
    <source>
        <dbReference type="ARBA" id="ARBA00004141"/>
    </source>
</evidence>
<reference evidence="6 7" key="1">
    <citation type="journal article" date="2015" name="Genome Announc.">
        <title>Expanding the biotechnology potential of lactobacilli through comparative genomics of 213 strains and associated genera.</title>
        <authorList>
            <person name="Sun Z."/>
            <person name="Harris H.M."/>
            <person name="McCann A."/>
            <person name="Guo C."/>
            <person name="Argimon S."/>
            <person name="Zhang W."/>
            <person name="Yang X."/>
            <person name="Jeffery I.B."/>
            <person name="Cooney J.C."/>
            <person name="Kagawa T.F."/>
            <person name="Liu W."/>
            <person name="Song Y."/>
            <person name="Salvetti E."/>
            <person name="Wrobel A."/>
            <person name="Rasinkangas P."/>
            <person name="Parkhill J."/>
            <person name="Rea M.C."/>
            <person name="O'Sullivan O."/>
            <person name="Ritari J."/>
            <person name="Douillard F.P."/>
            <person name="Paul Ross R."/>
            <person name="Yang R."/>
            <person name="Briner A.E."/>
            <person name="Felis G.E."/>
            <person name="de Vos W.M."/>
            <person name="Barrangou R."/>
            <person name="Klaenhammer T.R."/>
            <person name="Caufield P.W."/>
            <person name="Cui Y."/>
            <person name="Zhang H."/>
            <person name="O'Toole P.W."/>
        </authorList>
    </citation>
    <scope>NUCLEOTIDE SEQUENCE [LARGE SCALE GENOMIC DNA]</scope>
    <source>
        <strain evidence="6 7">DSM 14421</strain>
    </source>
</reference>
<dbReference type="GO" id="GO:0016020">
    <property type="term" value="C:membrane"/>
    <property type="evidence" value="ECO:0007669"/>
    <property type="project" value="UniProtKB-SubCell"/>
</dbReference>
<proteinExistence type="predicted"/>
<dbReference type="GO" id="GO:0009403">
    <property type="term" value="P:toxin biosynthetic process"/>
    <property type="evidence" value="ECO:0007669"/>
    <property type="project" value="InterPro"/>
</dbReference>
<sequence length="170" mass="19026">MIFTIIIILILVFGFTRGLHKGLVVEILNLAGILLSTVVGFIYTSPIAEFALNWLNHGNSTLGTQRAVKWLIFGILVIGVWQIVRLVKSILIPVTKLPVIHQLNALLGGGINVLSSYLLIFFLLNLLLMIPNQAIVNQYEQSTVSQWIVKQTPILSDKMIQIWDEHSNEV</sequence>